<dbReference type="CDD" id="cd04301">
    <property type="entry name" value="NAT_SF"/>
    <property type="match status" value="1"/>
</dbReference>
<dbReference type="Proteomes" id="UP001152484">
    <property type="component" value="Unassembled WGS sequence"/>
</dbReference>
<protein>
    <recommendedName>
        <fullName evidence="1">N-acetyltransferase domain-containing protein</fullName>
    </recommendedName>
</protein>
<dbReference type="PANTHER" id="PTHR42919:SF20">
    <property type="entry name" value="GCN5-RELATED N-ACETYLTRANSFERASE 10, CHLOROPLASTIC"/>
    <property type="match status" value="1"/>
</dbReference>
<dbReference type="GO" id="GO:0031415">
    <property type="term" value="C:NatA complex"/>
    <property type="evidence" value="ECO:0007669"/>
    <property type="project" value="TreeGrafter"/>
</dbReference>
<accession>A0A9P0ZWA7</accession>
<dbReference type="PANTHER" id="PTHR42919">
    <property type="entry name" value="N-ALPHA-ACETYLTRANSFERASE"/>
    <property type="match status" value="1"/>
</dbReference>
<evidence type="ECO:0000259" key="1">
    <source>
        <dbReference type="PROSITE" id="PS51186"/>
    </source>
</evidence>
<dbReference type="InterPro" id="IPR016181">
    <property type="entry name" value="Acyl_CoA_acyltransferase"/>
</dbReference>
<dbReference type="Gene3D" id="3.40.630.30">
    <property type="match status" value="1"/>
</dbReference>
<dbReference type="GO" id="GO:0008080">
    <property type="term" value="F:N-acetyltransferase activity"/>
    <property type="evidence" value="ECO:0007669"/>
    <property type="project" value="TreeGrafter"/>
</dbReference>
<feature type="domain" description="N-acetyltransferase" evidence="1">
    <location>
        <begin position="132"/>
        <end position="306"/>
    </location>
</feature>
<keyword evidence="3" id="KW-1185">Reference proteome</keyword>
<name>A0A9P0ZWA7_CUSEU</name>
<dbReference type="InterPro" id="IPR051556">
    <property type="entry name" value="N-term/lysine_N-AcTrnsfr"/>
</dbReference>
<dbReference type="EMBL" id="CAMAPE010000060">
    <property type="protein sequence ID" value="CAH9112912.1"/>
    <property type="molecule type" value="Genomic_DNA"/>
</dbReference>
<dbReference type="InterPro" id="IPR000182">
    <property type="entry name" value="GNAT_dom"/>
</dbReference>
<comment type="caution">
    <text evidence="2">The sequence shown here is derived from an EMBL/GenBank/DDBJ whole genome shotgun (WGS) entry which is preliminary data.</text>
</comment>
<organism evidence="2 3">
    <name type="scientific">Cuscuta europaea</name>
    <name type="common">European dodder</name>
    <dbReference type="NCBI Taxonomy" id="41803"/>
    <lineage>
        <taxon>Eukaryota</taxon>
        <taxon>Viridiplantae</taxon>
        <taxon>Streptophyta</taxon>
        <taxon>Embryophyta</taxon>
        <taxon>Tracheophyta</taxon>
        <taxon>Spermatophyta</taxon>
        <taxon>Magnoliopsida</taxon>
        <taxon>eudicotyledons</taxon>
        <taxon>Gunneridae</taxon>
        <taxon>Pentapetalae</taxon>
        <taxon>asterids</taxon>
        <taxon>lamiids</taxon>
        <taxon>Solanales</taxon>
        <taxon>Convolvulaceae</taxon>
        <taxon>Cuscuteae</taxon>
        <taxon>Cuscuta</taxon>
        <taxon>Cuscuta subgen. Cuscuta</taxon>
    </lineage>
</organism>
<evidence type="ECO:0000313" key="3">
    <source>
        <dbReference type="Proteomes" id="UP001152484"/>
    </source>
</evidence>
<evidence type="ECO:0000313" key="2">
    <source>
        <dbReference type="EMBL" id="CAH9112912.1"/>
    </source>
</evidence>
<dbReference type="GO" id="GO:0007064">
    <property type="term" value="P:mitotic sister chromatid cohesion"/>
    <property type="evidence" value="ECO:0007669"/>
    <property type="project" value="TreeGrafter"/>
</dbReference>
<gene>
    <name evidence="2" type="ORF">CEURO_LOCUS19798</name>
</gene>
<dbReference type="SUPFAM" id="SSF55729">
    <property type="entry name" value="Acyl-CoA N-acyltransferases (Nat)"/>
    <property type="match status" value="1"/>
</dbReference>
<dbReference type="AlphaFoldDB" id="A0A9P0ZWA7"/>
<proteinExistence type="predicted"/>
<sequence>MIYDGSLPYKSPNSIRKAPVLHQEFATNFINISIGSSLNGINSVEIPFSPCYTVTAKAIIGSSRKSVKSWSSSNPQSSPQPHLALAGGEEVELEHEHQLKDNNGISRKESSGYLVRDHEYGWQVRKMVQSEDEIREVANVQAEAFYEPVFFFNALFFHFFKAEVLSGLLYRLKNSPPQRYACLVAQHWKDTAAEMKAVVGVVDATVFRDRNVLRHLQGANEYLYISGIAVLRKCRRQKVATTLLKACEMVANQWGFEYLVLMAYEDDLGAQTLYTNVGYKVVSKDPPWLTSWIGRRRRVLMVKRSNEVNSL</sequence>
<dbReference type="Pfam" id="PF00583">
    <property type="entry name" value="Acetyltransf_1"/>
    <property type="match status" value="1"/>
</dbReference>
<reference evidence="2" key="1">
    <citation type="submission" date="2022-07" db="EMBL/GenBank/DDBJ databases">
        <authorList>
            <person name="Macas J."/>
            <person name="Novak P."/>
            <person name="Neumann P."/>
        </authorList>
    </citation>
    <scope>NUCLEOTIDE SEQUENCE</scope>
</reference>
<dbReference type="OrthoDB" id="1912023at2759"/>
<dbReference type="PROSITE" id="PS51186">
    <property type="entry name" value="GNAT"/>
    <property type="match status" value="1"/>
</dbReference>